<name>A0A6C0D6R1_9ZZZZ</name>
<protein>
    <submittedName>
        <fullName evidence="2">Uncharacterized protein</fullName>
    </submittedName>
</protein>
<feature type="compositionally biased region" description="Polar residues" evidence="1">
    <location>
        <begin position="287"/>
        <end position="305"/>
    </location>
</feature>
<feature type="compositionally biased region" description="Low complexity" evidence="1">
    <location>
        <begin position="383"/>
        <end position="407"/>
    </location>
</feature>
<accession>A0A6C0D6R1</accession>
<organism evidence="2">
    <name type="scientific">viral metagenome</name>
    <dbReference type="NCBI Taxonomy" id="1070528"/>
    <lineage>
        <taxon>unclassified sequences</taxon>
        <taxon>metagenomes</taxon>
        <taxon>organismal metagenomes</taxon>
    </lineage>
</organism>
<dbReference type="EMBL" id="MN739550">
    <property type="protein sequence ID" value="QHT12726.1"/>
    <property type="molecule type" value="Genomic_DNA"/>
</dbReference>
<reference evidence="2" key="1">
    <citation type="journal article" date="2020" name="Nature">
        <title>Giant virus diversity and host interactions through global metagenomics.</title>
        <authorList>
            <person name="Schulz F."/>
            <person name="Roux S."/>
            <person name="Paez-Espino D."/>
            <person name="Jungbluth S."/>
            <person name="Walsh D.A."/>
            <person name="Denef V.J."/>
            <person name="McMahon K.D."/>
            <person name="Konstantinidis K.T."/>
            <person name="Eloe-Fadrosh E.A."/>
            <person name="Kyrpides N.C."/>
            <person name="Woyke T."/>
        </authorList>
    </citation>
    <scope>NUCLEOTIDE SEQUENCE</scope>
    <source>
        <strain evidence="2">GVMAG-M-3300023174-130</strain>
    </source>
</reference>
<feature type="region of interest" description="Disordered" evidence="1">
    <location>
        <begin position="372"/>
        <end position="486"/>
    </location>
</feature>
<evidence type="ECO:0000313" key="2">
    <source>
        <dbReference type="EMBL" id="QHT12726.1"/>
    </source>
</evidence>
<dbReference type="AlphaFoldDB" id="A0A6C0D6R1"/>
<sequence>MEIRISNLKTEFNNISLIRSKIINVFETLKNKSDKLKNLYSEYIRQSGSQLFVFGLDSFHFQSKLIDLEYDDMKRIFLFVNNRMYCEYFKLYKLICCYVIENVTDKKILEIMKGNNFPVYKDLEPFKDYKFEITLEIHENILVLLNSIYSIINNRENELSIHRSKQLIGLNIDNFVNSFNYEIILMREKVNLFLSYIEFFHKLHTKYLKRFSNKIQLMSNHVNSDIQFDENAENSVCNNSIDDVLDDENYTEINNTNDKNETNNLKLNLFIDTSDEKNAFFEDFESEVNSPSNSSYKSTESQNTKNKTVKMSKILKNGFKKVSNIITGCNNKSITNDISKNSEILFEKPESNTFNEKLLISLNDFTDNVTENERNIEEPPAPVLEEPPQVVEEPPVPVLQESPAPVSEEPPSPVVEEPPAPVVEEPPAPVLEEPPVPVVEEPPAEVLEEPPAPVLEESPAPVVEEPLVEEPSVHVVEETPTQEPVE</sequence>
<feature type="compositionally biased region" description="Low complexity" evidence="1">
    <location>
        <begin position="454"/>
        <end position="470"/>
    </location>
</feature>
<evidence type="ECO:0000256" key="1">
    <source>
        <dbReference type="SAM" id="MobiDB-lite"/>
    </source>
</evidence>
<feature type="region of interest" description="Disordered" evidence="1">
    <location>
        <begin position="286"/>
        <end position="305"/>
    </location>
</feature>
<proteinExistence type="predicted"/>
<feature type="compositionally biased region" description="Pro residues" evidence="1">
    <location>
        <begin position="408"/>
        <end position="437"/>
    </location>
</feature>